<feature type="transmembrane region" description="Helical" evidence="5">
    <location>
        <begin position="833"/>
        <end position="850"/>
    </location>
</feature>
<protein>
    <submittedName>
        <fullName evidence="7">Proton-coupled amino acid transporter 4</fullName>
    </submittedName>
</protein>
<feature type="transmembrane region" description="Helical" evidence="5">
    <location>
        <begin position="608"/>
        <end position="633"/>
    </location>
</feature>
<evidence type="ECO:0000313" key="8">
    <source>
        <dbReference type="Proteomes" id="UP000008237"/>
    </source>
</evidence>
<feature type="transmembrane region" description="Helical" evidence="5">
    <location>
        <begin position="231"/>
        <end position="252"/>
    </location>
</feature>
<keyword evidence="8" id="KW-1185">Reference proteome</keyword>
<feature type="domain" description="Amino acid transporter transmembrane" evidence="6">
    <location>
        <begin position="8"/>
        <end position="392"/>
    </location>
</feature>
<dbReference type="Pfam" id="PF01490">
    <property type="entry name" value="Aa_trans"/>
    <property type="match status" value="2"/>
</dbReference>
<evidence type="ECO:0000256" key="5">
    <source>
        <dbReference type="SAM" id="Phobius"/>
    </source>
</evidence>
<evidence type="ECO:0000313" key="7">
    <source>
        <dbReference type="EMBL" id="EFN89004.1"/>
    </source>
</evidence>
<evidence type="ECO:0000256" key="2">
    <source>
        <dbReference type="ARBA" id="ARBA00022692"/>
    </source>
</evidence>
<feature type="transmembrane region" description="Helical" evidence="5">
    <location>
        <begin position="343"/>
        <end position="363"/>
    </location>
</feature>
<feature type="transmembrane region" description="Helical" evidence="5">
    <location>
        <begin position="34"/>
        <end position="55"/>
    </location>
</feature>
<dbReference type="PANTHER" id="PTHR22950">
    <property type="entry name" value="AMINO ACID TRANSPORTER"/>
    <property type="match status" value="1"/>
</dbReference>
<dbReference type="InParanoid" id="E2B5N5"/>
<dbReference type="STRING" id="610380.E2B5N5"/>
<gene>
    <name evidence="7" type="ORF">EAI_11799</name>
</gene>
<dbReference type="AlphaFoldDB" id="E2B5N5"/>
<dbReference type="OrthoDB" id="1684102at2759"/>
<dbReference type="OMA" id="VICMVEC"/>
<feature type="transmembrane region" description="Helical" evidence="5">
    <location>
        <begin position="752"/>
        <end position="771"/>
    </location>
</feature>
<feature type="transmembrane region" description="Helical" evidence="5">
    <location>
        <begin position="96"/>
        <end position="116"/>
    </location>
</feature>
<keyword evidence="2 5" id="KW-0812">Transmembrane</keyword>
<dbReference type="GO" id="GO:0005774">
    <property type="term" value="C:vacuolar membrane"/>
    <property type="evidence" value="ECO:0007669"/>
    <property type="project" value="TreeGrafter"/>
</dbReference>
<feature type="transmembrane region" description="Helical" evidence="5">
    <location>
        <begin position="676"/>
        <end position="693"/>
    </location>
</feature>
<feature type="transmembrane region" description="Helical" evidence="5">
    <location>
        <begin position="272"/>
        <end position="300"/>
    </location>
</feature>
<sequence>MIDKDFAAFVHLLKCAIGTGVLFLPHAFRRTGYAMSMVCGVIVAMICTHTAVIVVQCSQVLCRRNRVPMLDFAKTAEFSFQAGPERIRKYARPFGVLTNVIICFVHFQSAVIYILYVATSFQQMIEFFSGFEMNPRVYIVISFPLTCALGFVPSLKYLAPFSVVGTLFLCLGICIAFYYFLSEFPDPKRLNALTEVLPVPMYCAVFLFALHNMTLYLPLENTMKHPEHMTRLIVASTLLNTVVYLLFGFLGYNKYPNACDTVIKNLPMQETLAQIVKIAISLSVLFTFGLAYYVPVSVLWPMIRARIAAENLRHQRIYEISLRLGGVVASTLLAIAVPQMVPLLGLFAALGMSTMMLLIPILIETTTKWAEATRTLLAKNVVIFVAWLLILVRFSRQAEIMGIRRETELYNWKLLGSSIDRIRLSCFPDLLEGSWIFLHPFANTDQAASARPKLPRTFLRRTKIAMGRVEDEQAANGNPMKEFSSSTKIAPTIGEYREKDELYDPFEHRDKQDTTSDLGALAHLLKSSLGTGILAMPNAVRNGGLLFGGIGTIIISFICAHCVHILVRTSHVLCRRTKTPKMNYAETAYAAFLCGPKRVRPWANASKIFVNAALCATYVGGACVYVVFIATSIRQVASFHTRTNIDIRMYILALIPALVLLGQVRNLKYMVPFSMLANMCMMSGFAITLYYVFSNVQPISSVKLFSSAEQLPRFFATVIFAIEGIGVVMPVENNMRNPQHFLGCPSVLNITMSIVGCLYAVLGVFGYLSYGEKTEASVTLNLPTDQPLGESVKILIAVAVLFTYGLQFFVPLEIMANAIKPMISHKYQPISETIMRICMVMLTVIIALLVPDLDPFISLVGAVFFSVLGISIPAIVETVSCWESHLGTLKWRLWKNCLLVLFSLLALILGTWVSVLDIINLYK</sequence>
<feature type="transmembrane region" description="Helical" evidence="5">
    <location>
        <begin position="7"/>
        <end position="28"/>
    </location>
</feature>
<dbReference type="PANTHER" id="PTHR22950:SF494">
    <property type="entry name" value="GH04538P"/>
    <property type="match status" value="1"/>
</dbReference>
<comment type="subcellular location">
    <subcellularLocation>
        <location evidence="1">Membrane</location>
        <topology evidence="1">Multi-pass membrane protein</topology>
    </subcellularLocation>
</comment>
<feature type="transmembrane region" description="Helical" evidence="5">
    <location>
        <begin position="136"/>
        <end position="152"/>
    </location>
</feature>
<name>E2B5N5_HARSA</name>
<evidence type="ECO:0000256" key="4">
    <source>
        <dbReference type="ARBA" id="ARBA00023136"/>
    </source>
</evidence>
<dbReference type="Proteomes" id="UP000008237">
    <property type="component" value="Unassembled WGS sequence"/>
</dbReference>
<feature type="transmembrane region" description="Helical" evidence="5">
    <location>
        <begin position="545"/>
        <end position="567"/>
    </location>
</feature>
<dbReference type="EMBL" id="GL445864">
    <property type="protein sequence ID" value="EFN89004.1"/>
    <property type="molecule type" value="Genomic_DNA"/>
</dbReference>
<organism evidence="8">
    <name type="scientific">Harpegnathos saltator</name>
    <name type="common">Jerdon's jumping ant</name>
    <dbReference type="NCBI Taxonomy" id="610380"/>
    <lineage>
        <taxon>Eukaryota</taxon>
        <taxon>Metazoa</taxon>
        <taxon>Ecdysozoa</taxon>
        <taxon>Arthropoda</taxon>
        <taxon>Hexapoda</taxon>
        <taxon>Insecta</taxon>
        <taxon>Pterygota</taxon>
        <taxon>Neoptera</taxon>
        <taxon>Endopterygota</taxon>
        <taxon>Hymenoptera</taxon>
        <taxon>Apocrita</taxon>
        <taxon>Aculeata</taxon>
        <taxon>Formicoidea</taxon>
        <taxon>Formicidae</taxon>
        <taxon>Ponerinae</taxon>
        <taxon>Ponerini</taxon>
        <taxon>Harpegnathos</taxon>
    </lineage>
</organism>
<reference evidence="7 8" key="1">
    <citation type="journal article" date="2010" name="Science">
        <title>Genomic comparison of the ants Camponotus floridanus and Harpegnathos saltator.</title>
        <authorList>
            <person name="Bonasio R."/>
            <person name="Zhang G."/>
            <person name="Ye C."/>
            <person name="Mutti N.S."/>
            <person name="Fang X."/>
            <person name="Qin N."/>
            <person name="Donahue G."/>
            <person name="Yang P."/>
            <person name="Li Q."/>
            <person name="Li C."/>
            <person name="Zhang P."/>
            <person name="Huang Z."/>
            <person name="Berger S.L."/>
            <person name="Reinberg D."/>
            <person name="Wang J."/>
            <person name="Liebig J."/>
        </authorList>
    </citation>
    <scope>NUCLEOTIDE SEQUENCE [LARGE SCALE GENOMIC DNA]</scope>
    <source>
        <strain evidence="7 8">R22 G/1</strain>
    </source>
</reference>
<feature type="transmembrane region" description="Helical" evidence="5">
    <location>
        <begin position="856"/>
        <end position="876"/>
    </location>
</feature>
<keyword evidence="4 5" id="KW-0472">Membrane</keyword>
<feature type="transmembrane region" description="Helical" evidence="5">
    <location>
        <begin position="375"/>
        <end position="394"/>
    </location>
</feature>
<feature type="transmembrane region" description="Helical" evidence="5">
    <location>
        <begin position="159"/>
        <end position="179"/>
    </location>
</feature>
<feature type="transmembrane region" description="Helical" evidence="5">
    <location>
        <begin position="791"/>
        <end position="812"/>
    </location>
</feature>
<feature type="transmembrane region" description="Helical" evidence="5">
    <location>
        <begin position="897"/>
        <end position="922"/>
    </location>
</feature>
<dbReference type="GO" id="GO:0015179">
    <property type="term" value="F:L-amino acid transmembrane transporter activity"/>
    <property type="evidence" value="ECO:0007669"/>
    <property type="project" value="TreeGrafter"/>
</dbReference>
<feature type="transmembrane region" description="Helical" evidence="5">
    <location>
        <begin position="645"/>
        <end position="664"/>
    </location>
</feature>
<proteinExistence type="predicted"/>
<evidence type="ECO:0000259" key="6">
    <source>
        <dbReference type="Pfam" id="PF01490"/>
    </source>
</evidence>
<feature type="domain" description="Amino acid transporter transmembrane" evidence="6">
    <location>
        <begin position="515"/>
        <end position="915"/>
    </location>
</feature>
<accession>E2B5N5</accession>
<evidence type="ECO:0000256" key="1">
    <source>
        <dbReference type="ARBA" id="ARBA00004141"/>
    </source>
</evidence>
<evidence type="ECO:0000256" key="3">
    <source>
        <dbReference type="ARBA" id="ARBA00022989"/>
    </source>
</evidence>
<dbReference type="InterPro" id="IPR013057">
    <property type="entry name" value="AA_transpt_TM"/>
</dbReference>
<feature type="transmembrane region" description="Helical" evidence="5">
    <location>
        <begin position="199"/>
        <end position="219"/>
    </location>
</feature>
<feature type="transmembrane region" description="Helical" evidence="5">
    <location>
        <begin position="713"/>
        <end position="731"/>
    </location>
</feature>
<feature type="transmembrane region" description="Helical" evidence="5">
    <location>
        <begin position="320"/>
        <end position="337"/>
    </location>
</feature>
<keyword evidence="3 5" id="KW-1133">Transmembrane helix</keyword>